<protein>
    <submittedName>
        <fullName evidence="1">Uncharacterized protein</fullName>
    </submittedName>
</protein>
<evidence type="ECO:0000313" key="2">
    <source>
        <dbReference type="Proteomes" id="UP001562425"/>
    </source>
</evidence>
<dbReference type="Proteomes" id="UP001562425">
    <property type="component" value="Unassembled WGS sequence"/>
</dbReference>
<comment type="caution">
    <text evidence="1">The sequence shown here is derived from an EMBL/GenBank/DDBJ whole genome shotgun (WGS) entry which is preliminary data.</text>
</comment>
<accession>A0ABD1DIT4</accession>
<name>A0ABD1DIT4_CULPP</name>
<reference evidence="1 2" key="1">
    <citation type="submission" date="2024-05" db="EMBL/GenBank/DDBJ databases">
        <title>Culex pipiens pipiens assembly and annotation.</title>
        <authorList>
            <person name="Alout H."/>
            <person name="Durand T."/>
        </authorList>
    </citation>
    <scope>NUCLEOTIDE SEQUENCE [LARGE SCALE GENOMIC DNA]</scope>
    <source>
        <strain evidence="1">HA-2024</strain>
        <tissue evidence="1">Whole body</tissue>
    </source>
</reference>
<dbReference type="AlphaFoldDB" id="A0ABD1DIT4"/>
<organism evidence="1 2">
    <name type="scientific">Culex pipiens pipiens</name>
    <name type="common">Northern house mosquito</name>
    <dbReference type="NCBI Taxonomy" id="38569"/>
    <lineage>
        <taxon>Eukaryota</taxon>
        <taxon>Metazoa</taxon>
        <taxon>Ecdysozoa</taxon>
        <taxon>Arthropoda</taxon>
        <taxon>Hexapoda</taxon>
        <taxon>Insecta</taxon>
        <taxon>Pterygota</taxon>
        <taxon>Neoptera</taxon>
        <taxon>Endopterygota</taxon>
        <taxon>Diptera</taxon>
        <taxon>Nematocera</taxon>
        <taxon>Culicoidea</taxon>
        <taxon>Culicidae</taxon>
        <taxon>Culicinae</taxon>
        <taxon>Culicini</taxon>
        <taxon>Culex</taxon>
        <taxon>Culex</taxon>
    </lineage>
</organism>
<evidence type="ECO:0000313" key="1">
    <source>
        <dbReference type="EMBL" id="KAL1399548.1"/>
    </source>
</evidence>
<keyword evidence="2" id="KW-1185">Reference proteome</keyword>
<dbReference type="EMBL" id="JBEHCU010005514">
    <property type="protein sequence ID" value="KAL1399548.1"/>
    <property type="molecule type" value="Genomic_DNA"/>
</dbReference>
<sequence length="148" mass="16649">MVPMVGKAACRERPQPCCWLIAATSSALEVVNGLLLVARKSYWDPDVYPNPAVSHSLLEVGVLHLFGDSKQQRLFEHQKCQRIFGCQLIMTTNHLLTLREYLRAPLRRSRSDSVLAKGVRQPDYAAMLTCHVPASIWTLDRPPVLAQN</sequence>
<proteinExistence type="predicted"/>
<gene>
    <name evidence="1" type="ORF">pipiens_002192</name>
</gene>